<keyword evidence="3" id="KW-1185">Reference proteome</keyword>
<sequence>MIKERYQPGKGLGSLLEDIPAPIKIQENKGRARLGYQTGNHDRNWQAPPAQATWGQHFVQESVAMIGSQSEDQYGKVYASDEQLANWTVESLADEFLFAITNNEPSPNNDMTPVCEDPSPIEEPTEDEDAETEALAEVENQIEQERPKFQPLTKKLESVNLGDERDKKEIRIGNQMSPESRRTLIELL</sequence>
<evidence type="ECO:0000256" key="1">
    <source>
        <dbReference type="SAM" id="MobiDB-lite"/>
    </source>
</evidence>
<protein>
    <recommendedName>
        <fullName evidence="4">G-patch domain-containing protein</fullName>
    </recommendedName>
</protein>
<proteinExistence type="predicted"/>
<dbReference type="Proteomes" id="UP000257109">
    <property type="component" value="Unassembled WGS sequence"/>
</dbReference>
<evidence type="ECO:0008006" key="4">
    <source>
        <dbReference type="Google" id="ProtNLM"/>
    </source>
</evidence>
<feature type="region of interest" description="Disordered" evidence="1">
    <location>
        <begin position="103"/>
        <end position="188"/>
    </location>
</feature>
<organism evidence="2 3">
    <name type="scientific">Mucuna pruriens</name>
    <name type="common">Velvet bean</name>
    <name type="synonym">Dolichos pruriens</name>
    <dbReference type="NCBI Taxonomy" id="157652"/>
    <lineage>
        <taxon>Eukaryota</taxon>
        <taxon>Viridiplantae</taxon>
        <taxon>Streptophyta</taxon>
        <taxon>Embryophyta</taxon>
        <taxon>Tracheophyta</taxon>
        <taxon>Spermatophyta</taxon>
        <taxon>Magnoliopsida</taxon>
        <taxon>eudicotyledons</taxon>
        <taxon>Gunneridae</taxon>
        <taxon>Pentapetalae</taxon>
        <taxon>rosids</taxon>
        <taxon>fabids</taxon>
        <taxon>Fabales</taxon>
        <taxon>Fabaceae</taxon>
        <taxon>Papilionoideae</taxon>
        <taxon>50 kb inversion clade</taxon>
        <taxon>NPAAA clade</taxon>
        <taxon>indigoferoid/millettioid clade</taxon>
        <taxon>Phaseoleae</taxon>
        <taxon>Mucuna</taxon>
    </lineage>
</organism>
<name>A0A371F890_MUCPR</name>
<evidence type="ECO:0000313" key="3">
    <source>
        <dbReference type="Proteomes" id="UP000257109"/>
    </source>
</evidence>
<accession>A0A371F890</accession>
<comment type="caution">
    <text evidence="2">The sequence shown here is derived from an EMBL/GenBank/DDBJ whole genome shotgun (WGS) entry which is preliminary data.</text>
</comment>
<reference evidence="2" key="1">
    <citation type="submission" date="2018-05" db="EMBL/GenBank/DDBJ databases">
        <title>Draft genome of Mucuna pruriens seed.</title>
        <authorList>
            <person name="Nnadi N.E."/>
            <person name="Vos R."/>
            <person name="Hasami M.H."/>
            <person name="Devisetty U.K."/>
            <person name="Aguiy J.C."/>
        </authorList>
    </citation>
    <scope>NUCLEOTIDE SEQUENCE [LARGE SCALE GENOMIC DNA]</scope>
    <source>
        <strain evidence="2">JCA_2017</strain>
    </source>
</reference>
<dbReference type="OrthoDB" id="1300148at2759"/>
<feature type="compositionally biased region" description="Basic and acidic residues" evidence="1">
    <location>
        <begin position="143"/>
        <end position="171"/>
    </location>
</feature>
<feature type="compositionally biased region" description="Acidic residues" evidence="1">
    <location>
        <begin position="119"/>
        <end position="142"/>
    </location>
</feature>
<evidence type="ECO:0000313" key="2">
    <source>
        <dbReference type="EMBL" id="RDX74506.1"/>
    </source>
</evidence>
<gene>
    <name evidence="2" type="ORF">CR513_45736</name>
</gene>
<dbReference type="AlphaFoldDB" id="A0A371F890"/>
<feature type="compositionally biased region" description="Basic and acidic residues" evidence="1">
    <location>
        <begin position="179"/>
        <end position="188"/>
    </location>
</feature>
<dbReference type="EMBL" id="QJKJ01010157">
    <property type="protein sequence ID" value="RDX74506.1"/>
    <property type="molecule type" value="Genomic_DNA"/>
</dbReference>
<feature type="non-terminal residue" evidence="2">
    <location>
        <position position="1"/>
    </location>
</feature>